<proteinExistence type="predicted"/>
<keyword evidence="2" id="KW-1185">Reference proteome</keyword>
<accession>A0ABS7PWH8</accession>
<dbReference type="Proteomes" id="UP000706039">
    <property type="component" value="Unassembled WGS sequence"/>
</dbReference>
<dbReference type="RefSeq" id="WP_222992818.1">
    <property type="nucleotide sequence ID" value="NZ_JAINVV010000013.1"/>
</dbReference>
<comment type="caution">
    <text evidence="1">The sequence shown here is derived from an EMBL/GenBank/DDBJ whole genome shotgun (WGS) entry which is preliminary data.</text>
</comment>
<evidence type="ECO:0000313" key="1">
    <source>
        <dbReference type="EMBL" id="MBY8825715.1"/>
    </source>
</evidence>
<name>A0ABS7PWH8_9SPHN</name>
<dbReference type="EMBL" id="JAINVV010000013">
    <property type="protein sequence ID" value="MBY8825715.1"/>
    <property type="molecule type" value="Genomic_DNA"/>
</dbReference>
<sequence>MQSSLPDGFADLERWIDWALPTEYQRNRKRWSASMAESQAFYDVMQARCGDALSYLDQTPLTELDERQQALLNMCLSLTEVAVTVEMYGEPSPKYVFPIDRFVPLHDAWPLGASGPVTGSAR</sequence>
<reference evidence="1 2" key="1">
    <citation type="submission" date="2021-08" db="EMBL/GenBank/DDBJ databases">
        <authorList>
            <person name="Tuo L."/>
        </authorList>
    </citation>
    <scope>NUCLEOTIDE SEQUENCE [LARGE SCALE GENOMIC DNA]</scope>
    <source>
        <strain evidence="1 2">JCM 31229</strain>
    </source>
</reference>
<evidence type="ECO:0000313" key="2">
    <source>
        <dbReference type="Proteomes" id="UP000706039"/>
    </source>
</evidence>
<gene>
    <name evidence="1" type="ORF">K7G82_25660</name>
</gene>
<protein>
    <submittedName>
        <fullName evidence="1">Uncharacterized protein</fullName>
    </submittedName>
</protein>
<organism evidence="1 2">
    <name type="scientific">Sphingomonas colocasiae</name>
    <dbReference type="NCBI Taxonomy" id="1848973"/>
    <lineage>
        <taxon>Bacteria</taxon>
        <taxon>Pseudomonadati</taxon>
        <taxon>Pseudomonadota</taxon>
        <taxon>Alphaproteobacteria</taxon>
        <taxon>Sphingomonadales</taxon>
        <taxon>Sphingomonadaceae</taxon>
        <taxon>Sphingomonas</taxon>
    </lineage>
</organism>